<evidence type="ECO:0000313" key="3">
    <source>
        <dbReference type="RefSeq" id="XP_065671711.1"/>
    </source>
</evidence>
<dbReference type="InterPro" id="IPR004875">
    <property type="entry name" value="DDE_SF_endonuclease_dom"/>
</dbReference>
<evidence type="ECO:0000313" key="2">
    <source>
        <dbReference type="Proteomes" id="UP001652625"/>
    </source>
</evidence>
<feature type="domain" description="DDE-1" evidence="1">
    <location>
        <begin position="17"/>
        <end position="111"/>
    </location>
</feature>
<sequence>MRGAPPESIGATIHSDWSKERTFSEFLDHFKAHAHPSKDNQVVLLMDNHASHISIDAIGKAKENDIHLVAFHPHITHKMQPLDGTVFSPFKTHYNNSVTKFMISSENAGKPITIYHIAKLARMAYTKCLHHPI</sequence>
<evidence type="ECO:0000259" key="1">
    <source>
        <dbReference type="Pfam" id="PF03184"/>
    </source>
</evidence>
<dbReference type="RefSeq" id="XP_065671711.1">
    <property type="nucleotide sequence ID" value="XM_065815639.1"/>
</dbReference>
<protein>
    <submittedName>
        <fullName evidence="3">Uncharacterized protein LOC136089587</fullName>
    </submittedName>
</protein>
<reference evidence="3" key="1">
    <citation type="submission" date="2025-08" db="UniProtKB">
        <authorList>
            <consortium name="RefSeq"/>
        </authorList>
    </citation>
    <scope>IDENTIFICATION</scope>
</reference>
<dbReference type="Proteomes" id="UP001652625">
    <property type="component" value="Chromosome 13"/>
</dbReference>
<organism evidence="2 3">
    <name type="scientific">Hydra vulgaris</name>
    <name type="common">Hydra</name>
    <name type="synonym">Hydra attenuata</name>
    <dbReference type="NCBI Taxonomy" id="6087"/>
    <lineage>
        <taxon>Eukaryota</taxon>
        <taxon>Metazoa</taxon>
        <taxon>Cnidaria</taxon>
        <taxon>Hydrozoa</taxon>
        <taxon>Hydroidolina</taxon>
        <taxon>Anthoathecata</taxon>
        <taxon>Aplanulata</taxon>
        <taxon>Hydridae</taxon>
        <taxon>Hydra</taxon>
    </lineage>
</organism>
<proteinExistence type="predicted"/>
<dbReference type="GeneID" id="136089587"/>
<name>A0ABM4DBI0_HYDVU</name>
<gene>
    <name evidence="3" type="primary">LOC136089587</name>
</gene>
<accession>A0ABM4DBI0</accession>
<keyword evidence="2" id="KW-1185">Reference proteome</keyword>
<dbReference type="Pfam" id="PF03184">
    <property type="entry name" value="DDE_1"/>
    <property type="match status" value="1"/>
</dbReference>